<reference evidence="2" key="1">
    <citation type="journal article" date="2019" name="Int. J. Syst. Evol. Microbiol.">
        <title>The Global Catalogue of Microorganisms (GCM) 10K type strain sequencing project: providing services to taxonomists for standard genome sequencing and annotation.</title>
        <authorList>
            <consortium name="The Broad Institute Genomics Platform"/>
            <consortium name="The Broad Institute Genome Sequencing Center for Infectious Disease"/>
            <person name="Wu L."/>
            <person name="Ma J."/>
        </authorList>
    </citation>
    <scope>NUCLEOTIDE SEQUENCE [LARGE SCALE GENOMIC DNA]</scope>
    <source>
        <strain evidence="2">CGMCC 1.15407</strain>
    </source>
</reference>
<gene>
    <name evidence="1" type="ORF">GCM10011339_12800</name>
</gene>
<evidence type="ECO:0000313" key="1">
    <source>
        <dbReference type="EMBL" id="GGF26156.1"/>
    </source>
</evidence>
<name>A0ABQ1UU06_9BACT</name>
<comment type="caution">
    <text evidence="1">The sequence shown here is derived from an EMBL/GenBank/DDBJ whole genome shotgun (WGS) entry which is preliminary data.</text>
</comment>
<accession>A0ABQ1UU06</accession>
<dbReference type="Proteomes" id="UP000647339">
    <property type="component" value="Unassembled WGS sequence"/>
</dbReference>
<proteinExistence type="predicted"/>
<keyword evidence="2" id="KW-1185">Reference proteome</keyword>
<organism evidence="1 2">
    <name type="scientific">Echinicola rosea</name>
    <dbReference type="NCBI Taxonomy" id="1807691"/>
    <lineage>
        <taxon>Bacteria</taxon>
        <taxon>Pseudomonadati</taxon>
        <taxon>Bacteroidota</taxon>
        <taxon>Cytophagia</taxon>
        <taxon>Cytophagales</taxon>
        <taxon>Cyclobacteriaceae</taxon>
        <taxon>Echinicola</taxon>
    </lineage>
</organism>
<protein>
    <submittedName>
        <fullName evidence="1">Uncharacterized protein</fullName>
    </submittedName>
</protein>
<evidence type="ECO:0000313" key="2">
    <source>
        <dbReference type="Proteomes" id="UP000647339"/>
    </source>
</evidence>
<dbReference type="EMBL" id="BMIU01000005">
    <property type="protein sequence ID" value="GGF26156.1"/>
    <property type="molecule type" value="Genomic_DNA"/>
</dbReference>
<sequence>MASVTAAFALPEQIPTRKYIKTLFIDRVVDAFDQGSGFSHFLDCFDLFGVEVGGPVTDAILYGGFKAVRA</sequence>